<feature type="domain" description="Bacterial phospholipase C C-terminal" evidence="5">
    <location>
        <begin position="44"/>
        <end position="107"/>
    </location>
</feature>
<comment type="similarity">
    <text evidence="2">Belongs to the glycosyl hydrolase 33 family.</text>
</comment>
<feature type="signal peptide" evidence="4">
    <location>
        <begin position="1"/>
        <end position="31"/>
    </location>
</feature>
<comment type="caution">
    <text evidence="7">The sequence shown here is derived from an EMBL/GenBank/DDBJ whole genome shotgun (WGS) entry which is preliminary data.</text>
</comment>
<evidence type="ECO:0000313" key="8">
    <source>
        <dbReference type="Proteomes" id="UP001501470"/>
    </source>
</evidence>
<dbReference type="InterPro" id="IPR011040">
    <property type="entry name" value="Sialidase"/>
</dbReference>
<dbReference type="Pfam" id="PF13088">
    <property type="entry name" value="BNR_2"/>
    <property type="match status" value="1"/>
</dbReference>
<dbReference type="EC" id="3.2.1.18" evidence="3"/>
<evidence type="ECO:0000256" key="4">
    <source>
        <dbReference type="SAM" id="SignalP"/>
    </source>
</evidence>
<evidence type="ECO:0000256" key="1">
    <source>
        <dbReference type="ARBA" id="ARBA00000427"/>
    </source>
</evidence>
<dbReference type="EMBL" id="BAAAQD010000001">
    <property type="protein sequence ID" value="GAA1501716.1"/>
    <property type="molecule type" value="Genomic_DNA"/>
</dbReference>
<dbReference type="SUPFAM" id="SSF50939">
    <property type="entry name" value="Sialidases"/>
    <property type="match status" value="1"/>
</dbReference>
<keyword evidence="8" id="KW-1185">Reference proteome</keyword>
<dbReference type="Gene3D" id="2.120.10.10">
    <property type="match status" value="1"/>
</dbReference>
<evidence type="ECO:0000259" key="6">
    <source>
        <dbReference type="Pfam" id="PF13088"/>
    </source>
</evidence>
<dbReference type="PANTHER" id="PTHR10628:SF30">
    <property type="entry name" value="EXO-ALPHA-SIALIDASE"/>
    <property type="match status" value="1"/>
</dbReference>
<organism evidence="7 8">
    <name type="scientific">Dactylosporangium maewongense</name>
    <dbReference type="NCBI Taxonomy" id="634393"/>
    <lineage>
        <taxon>Bacteria</taxon>
        <taxon>Bacillati</taxon>
        <taxon>Actinomycetota</taxon>
        <taxon>Actinomycetes</taxon>
        <taxon>Micromonosporales</taxon>
        <taxon>Micromonosporaceae</taxon>
        <taxon>Dactylosporangium</taxon>
    </lineage>
</organism>
<dbReference type="InterPro" id="IPR036278">
    <property type="entry name" value="Sialidase_sf"/>
</dbReference>
<dbReference type="PANTHER" id="PTHR10628">
    <property type="entry name" value="SIALIDASE"/>
    <property type="match status" value="1"/>
</dbReference>
<dbReference type="InterPro" id="IPR026856">
    <property type="entry name" value="Sialidase_fam"/>
</dbReference>
<feature type="domain" description="Sialidase" evidence="6">
    <location>
        <begin position="271"/>
        <end position="558"/>
    </location>
</feature>
<dbReference type="Pfam" id="PF05506">
    <property type="entry name" value="PLipase_C_C"/>
    <property type="match status" value="2"/>
</dbReference>
<protein>
    <recommendedName>
        <fullName evidence="3">exo-alpha-sialidase</fullName>
        <ecNumber evidence="3">3.2.1.18</ecNumber>
    </recommendedName>
</protein>
<dbReference type="RefSeq" id="WP_344500284.1">
    <property type="nucleotide sequence ID" value="NZ_BAAAQD010000001.1"/>
</dbReference>
<gene>
    <name evidence="7" type="ORF">GCM10009827_011970</name>
</gene>
<dbReference type="Proteomes" id="UP001501470">
    <property type="component" value="Unassembled WGS sequence"/>
</dbReference>
<dbReference type="InterPro" id="IPR008475">
    <property type="entry name" value="PLipase_C_C"/>
</dbReference>
<proteinExistence type="inferred from homology"/>
<evidence type="ECO:0000259" key="5">
    <source>
        <dbReference type="Pfam" id="PF05506"/>
    </source>
</evidence>
<evidence type="ECO:0000313" key="7">
    <source>
        <dbReference type="EMBL" id="GAA1501716.1"/>
    </source>
</evidence>
<feature type="domain" description="Bacterial phospholipase C C-terminal" evidence="5">
    <location>
        <begin position="128"/>
        <end position="187"/>
    </location>
</feature>
<accession>A0ABN1ZP70</accession>
<feature type="chain" id="PRO_5047041162" description="exo-alpha-sialidase" evidence="4">
    <location>
        <begin position="32"/>
        <end position="583"/>
    </location>
</feature>
<evidence type="ECO:0000256" key="3">
    <source>
        <dbReference type="ARBA" id="ARBA00012733"/>
    </source>
</evidence>
<comment type="catalytic activity">
    <reaction evidence="1">
        <text>Hydrolysis of alpha-(2-&gt;3)-, alpha-(2-&gt;6)-, alpha-(2-&gt;8)- glycosidic linkages of terminal sialic acid residues in oligosaccharides, glycoproteins, glycolipids, colominic acid and synthetic substrates.</text>
        <dbReference type="EC" id="3.2.1.18"/>
    </reaction>
</comment>
<evidence type="ECO:0000256" key="2">
    <source>
        <dbReference type="ARBA" id="ARBA00009348"/>
    </source>
</evidence>
<keyword evidence="4" id="KW-0732">Signal</keyword>
<reference evidence="7 8" key="1">
    <citation type="journal article" date="2019" name="Int. J. Syst. Evol. Microbiol.">
        <title>The Global Catalogue of Microorganisms (GCM) 10K type strain sequencing project: providing services to taxonomists for standard genome sequencing and annotation.</title>
        <authorList>
            <consortium name="The Broad Institute Genomics Platform"/>
            <consortium name="The Broad Institute Genome Sequencing Center for Infectious Disease"/>
            <person name="Wu L."/>
            <person name="Ma J."/>
        </authorList>
    </citation>
    <scope>NUCLEOTIDE SEQUENCE [LARGE SCALE GENOMIC DNA]</scope>
    <source>
        <strain evidence="7 8">JCM 15933</strain>
    </source>
</reference>
<name>A0ABN1ZP70_9ACTN</name>
<sequence length="583" mass="60127">MTHPRALIRAATAVIAALTFTAVLPAASAQAAAPAGVIAVAGADCAASRLTLNLVNTSTAAQTYTVTWPGRSGSPWTRTVPAGGSFLHYWTLAPGTAYDLRTTTPTGLDTTAAGIFHCGTGMSALASMDCTAGRLQLTLENRTGAAKTFTTTWPGRSGSPWTTTVAAGGNAQLYWTVPAGTAYALRTTATGFDLTNQGTATCGLAAGAPAMNAVTVLTTQSVIRSLNGPNGTYDGTVASVRIPGMAVTNNGTVIAVADARVNGSYDLGGGDNNIQIAMMRSTDGGASFEQPRIIHHAATVTEGVGDPSVLVDRTTGAVYVFFTYSPRPGISYWSAGSGVNTATDPNSLHLRYIKSTDHGATWGAPVELNPQAKDPAWKQVFFSSGHGIQTSSGRLIQPISYRDANGVSNAGNVYSDDHGATWRRGGSAGAVINESKAVERGTGAVVQNMRHDSVRSRYYSTSTDGGITFGAATASSLLPDPGCNADEMSYLRPSDVGSNGAPARTGTVLFSNNASSSARNNLTVRLSTDNGATWPTRALLKPGAAGYSTMAVLANGQVADLYEIGNTGGIVFTRFSLDWVRGA</sequence>
<dbReference type="CDD" id="cd15482">
    <property type="entry name" value="Sialidase_non-viral"/>
    <property type="match status" value="1"/>
</dbReference>